<keyword evidence="1" id="KW-0472">Membrane</keyword>
<keyword evidence="1" id="KW-1133">Transmembrane helix</keyword>
<name>A0A7S2K213_9STRA</name>
<evidence type="ECO:0000256" key="1">
    <source>
        <dbReference type="SAM" id="Phobius"/>
    </source>
</evidence>
<feature type="transmembrane region" description="Helical" evidence="1">
    <location>
        <begin position="39"/>
        <end position="59"/>
    </location>
</feature>
<keyword evidence="1" id="KW-0812">Transmembrane</keyword>
<protein>
    <submittedName>
        <fullName evidence="2">Uncharacterized protein</fullName>
    </submittedName>
</protein>
<dbReference type="EMBL" id="HBGY01005975">
    <property type="protein sequence ID" value="CAD9562757.1"/>
    <property type="molecule type" value="Transcribed_RNA"/>
</dbReference>
<sequence>MHGFGSTYSYAFGLFCDTDVQARKHRRILIMLQQCVVSIYMAIIYVSLVIFFCSLLSFAPKYYARTASKKRPGESHEEIERLDIEKSKCRIACKTCTPKTYCKVQYAFVS</sequence>
<reference evidence="2" key="1">
    <citation type="submission" date="2021-01" db="EMBL/GenBank/DDBJ databases">
        <authorList>
            <person name="Corre E."/>
            <person name="Pelletier E."/>
            <person name="Niang G."/>
            <person name="Scheremetjew M."/>
            <person name="Finn R."/>
            <person name="Kale V."/>
            <person name="Holt S."/>
            <person name="Cochrane G."/>
            <person name="Meng A."/>
            <person name="Brown T."/>
            <person name="Cohen L."/>
        </authorList>
    </citation>
    <scope>NUCLEOTIDE SEQUENCE</scope>
    <source>
        <strain evidence="2">B650</strain>
    </source>
</reference>
<dbReference type="AlphaFoldDB" id="A0A7S2K213"/>
<evidence type="ECO:0000313" key="2">
    <source>
        <dbReference type="EMBL" id="CAD9562757.1"/>
    </source>
</evidence>
<proteinExistence type="predicted"/>
<gene>
    <name evidence="2" type="ORF">LDAN0321_LOCUS3670</name>
</gene>
<organism evidence="2">
    <name type="scientific">Leptocylindrus danicus</name>
    <dbReference type="NCBI Taxonomy" id="163516"/>
    <lineage>
        <taxon>Eukaryota</taxon>
        <taxon>Sar</taxon>
        <taxon>Stramenopiles</taxon>
        <taxon>Ochrophyta</taxon>
        <taxon>Bacillariophyta</taxon>
        <taxon>Coscinodiscophyceae</taxon>
        <taxon>Chaetocerotophycidae</taxon>
        <taxon>Leptocylindrales</taxon>
        <taxon>Leptocylindraceae</taxon>
        <taxon>Leptocylindrus</taxon>
    </lineage>
</organism>
<accession>A0A7S2K213</accession>